<sequence>MFSNKISFASASQSLLTSLRAKERAACIDREWLFGLGPGTVPLRLRPYKLRVVPRRAQPYRSGSHTGRYESVRLSIFDSSGVAATARMMMAATAKVERGRSQWAAGVNSVAAGGGGRRRRRQAQPAGSGCGQCGGQRAAAASGRAAGSGQRAAGSGQRAAAAAVGGQRATQPAGSGCGQCGGQRAAAAAVGGQRAAGSGRAGSVYSRRSQRAAWRRAAVAAVGGRRAAGSGRAAGGMGAAMGSDSGRGSPAFLGPDLRKLPVDKPYVYGHTDHAAPRRYGMARAVPHLDVMKNIVVLTRETFWTCVNGLKRGLSSEYPKAIPKWPFDVGKANLLGNSQK</sequence>
<dbReference type="Proteomes" id="UP001219525">
    <property type="component" value="Unassembled WGS sequence"/>
</dbReference>
<keyword evidence="3" id="KW-1185">Reference proteome</keyword>
<gene>
    <name evidence="2" type="ORF">GGX14DRAFT_662241</name>
</gene>
<organism evidence="2 3">
    <name type="scientific">Mycena pura</name>
    <dbReference type="NCBI Taxonomy" id="153505"/>
    <lineage>
        <taxon>Eukaryota</taxon>
        <taxon>Fungi</taxon>
        <taxon>Dikarya</taxon>
        <taxon>Basidiomycota</taxon>
        <taxon>Agaricomycotina</taxon>
        <taxon>Agaricomycetes</taxon>
        <taxon>Agaricomycetidae</taxon>
        <taxon>Agaricales</taxon>
        <taxon>Marasmiineae</taxon>
        <taxon>Mycenaceae</taxon>
        <taxon>Mycena</taxon>
    </lineage>
</organism>
<proteinExistence type="predicted"/>
<dbReference type="EMBL" id="JARJCW010000069">
    <property type="protein sequence ID" value="KAJ7199178.1"/>
    <property type="molecule type" value="Genomic_DNA"/>
</dbReference>
<evidence type="ECO:0000313" key="3">
    <source>
        <dbReference type="Proteomes" id="UP001219525"/>
    </source>
</evidence>
<comment type="caution">
    <text evidence="2">The sequence shown here is derived from an EMBL/GenBank/DDBJ whole genome shotgun (WGS) entry which is preliminary data.</text>
</comment>
<protein>
    <submittedName>
        <fullName evidence="2">Uncharacterized protein</fullName>
    </submittedName>
</protein>
<evidence type="ECO:0000313" key="2">
    <source>
        <dbReference type="EMBL" id="KAJ7199178.1"/>
    </source>
</evidence>
<name>A0AAD6V0N7_9AGAR</name>
<dbReference type="AlphaFoldDB" id="A0AAD6V0N7"/>
<feature type="region of interest" description="Disordered" evidence="1">
    <location>
        <begin position="109"/>
        <end position="135"/>
    </location>
</feature>
<accession>A0AAD6V0N7</accession>
<reference evidence="2" key="1">
    <citation type="submission" date="2023-03" db="EMBL/GenBank/DDBJ databases">
        <title>Massive genome expansion in bonnet fungi (Mycena s.s.) driven by repeated elements and novel gene families across ecological guilds.</title>
        <authorList>
            <consortium name="Lawrence Berkeley National Laboratory"/>
            <person name="Harder C.B."/>
            <person name="Miyauchi S."/>
            <person name="Viragh M."/>
            <person name="Kuo A."/>
            <person name="Thoen E."/>
            <person name="Andreopoulos B."/>
            <person name="Lu D."/>
            <person name="Skrede I."/>
            <person name="Drula E."/>
            <person name="Henrissat B."/>
            <person name="Morin E."/>
            <person name="Kohler A."/>
            <person name="Barry K."/>
            <person name="LaButti K."/>
            <person name="Morin E."/>
            <person name="Salamov A."/>
            <person name="Lipzen A."/>
            <person name="Mereny Z."/>
            <person name="Hegedus B."/>
            <person name="Baldrian P."/>
            <person name="Stursova M."/>
            <person name="Weitz H."/>
            <person name="Taylor A."/>
            <person name="Grigoriev I.V."/>
            <person name="Nagy L.G."/>
            <person name="Martin F."/>
            <person name="Kauserud H."/>
        </authorList>
    </citation>
    <scope>NUCLEOTIDE SEQUENCE</scope>
    <source>
        <strain evidence="2">9144</strain>
    </source>
</reference>
<evidence type="ECO:0000256" key="1">
    <source>
        <dbReference type="SAM" id="MobiDB-lite"/>
    </source>
</evidence>